<evidence type="ECO:0000256" key="8">
    <source>
        <dbReference type="ARBA" id="ARBA00023128"/>
    </source>
</evidence>
<dbReference type="GO" id="GO:0006123">
    <property type="term" value="P:mitochondrial electron transport, cytochrome c to oxygen"/>
    <property type="evidence" value="ECO:0007669"/>
    <property type="project" value="InterPro"/>
</dbReference>
<name>A0A443S9Y5_9ACAR</name>
<dbReference type="GO" id="GO:0005743">
    <property type="term" value="C:mitochondrial inner membrane"/>
    <property type="evidence" value="ECO:0007669"/>
    <property type="project" value="UniProtKB-SubCell"/>
</dbReference>
<keyword evidence="8 10" id="KW-0496">Mitochondrion</keyword>
<dbReference type="OrthoDB" id="186013at2759"/>
<dbReference type="PRINTS" id="PR01873">
    <property type="entry name" value="CYTCOXIDASE4"/>
</dbReference>
<keyword evidence="9" id="KW-0472">Membrane</keyword>
<sequence>MNARLIAVHGKHLTKNAILQQRIIERCVLINSINSYYGRRKIGKREVVGFGVNGSYIYFDRPDFPMPAIRFREDDAALTSLRAKEKGNWKQLTLDEKKTLYRASFCSTFAEITAPTGEWKAITAGVVTLVATSLVLFALMKKFVMPPMPESLTLEAKKEQMRKMIILGIDPVEGLSSKWDYENNRWKE</sequence>
<evidence type="ECO:0000256" key="3">
    <source>
        <dbReference type="ARBA" id="ARBA00022692"/>
    </source>
</evidence>
<dbReference type="Proteomes" id="UP000288716">
    <property type="component" value="Unassembled WGS sequence"/>
</dbReference>
<dbReference type="Gene3D" id="1.10.442.10">
    <property type="entry name" value="Cytochrome c oxidase subunit IV"/>
    <property type="match status" value="1"/>
</dbReference>
<dbReference type="InterPro" id="IPR013288">
    <property type="entry name" value="Cyt_c_oxidase_su4"/>
</dbReference>
<comment type="similarity">
    <text evidence="2 10">Belongs to the cytochrome c oxidase IV family.</text>
</comment>
<reference evidence="11 12" key="1">
    <citation type="journal article" date="2018" name="Gigascience">
        <title>Genomes of trombidid mites reveal novel predicted allergens and laterally-transferred genes associated with secondary metabolism.</title>
        <authorList>
            <person name="Dong X."/>
            <person name="Chaisiri K."/>
            <person name="Xia D."/>
            <person name="Armstrong S.D."/>
            <person name="Fang Y."/>
            <person name="Donnelly M.J."/>
            <person name="Kadowaki T."/>
            <person name="McGarry J.W."/>
            <person name="Darby A.C."/>
            <person name="Makepeace B.L."/>
        </authorList>
    </citation>
    <scope>NUCLEOTIDE SEQUENCE [LARGE SCALE GENOMIC DNA]</scope>
    <source>
        <strain evidence="11">UoL-UT</strain>
    </source>
</reference>
<evidence type="ECO:0000256" key="4">
    <source>
        <dbReference type="ARBA" id="ARBA00022792"/>
    </source>
</evidence>
<comment type="function">
    <text evidence="10">Component of the cytochrome c oxidase, the last enzyme in the mitochondrial electron transport chain which drives oxidative phosphorylation.</text>
</comment>
<evidence type="ECO:0000256" key="9">
    <source>
        <dbReference type="ARBA" id="ARBA00023136"/>
    </source>
</evidence>
<dbReference type="SUPFAM" id="SSF81406">
    <property type="entry name" value="Mitochondrial cytochrome c oxidase subunit IV"/>
    <property type="match status" value="1"/>
</dbReference>
<keyword evidence="5" id="KW-0809">Transit peptide</keyword>
<dbReference type="EMBL" id="NCKV01004967">
    <property type="protein sequence ID" value="RWS24368.1"/>
    <property type="molecule type" value="Genomic_DNA"/>
</dbReference>
<evidence type="ECO:0000256" key="6">
    <source>
        <dbReference type="ARBA" id="ARBA00022989"/>
    </source>
</evidence>
<comment type="caution">
    <text evidence="11">The sequence shown here is derived from an EMBL/GenBank/DDBJ whole genome shotgun (WGS) entry which is preliminary data.</text>
</comment>
<dbReference type="AlphaFoldDB" id="A0A443S9Y5"/>
<dbReference type="GO" id="GO:0016491">
    <property type="term" value="F:oxidoreductase activity"/>
    <property type="evidence" value="ECO:0007669"/>
    <property type="project" value="UniProtKB-KW"/>
</dbReference>
<dbReference type="UniPathway" id="UPA00705"/>
<dbReference type="InterPro" id="IPR036639">
    <property type="entry name" value="Cyt_c_oxidase_su4_sf"/>
</dbReference>
<evidence type="ECO:0000313" key="11">
    <source>
        <dbReference type="EMBL" id="RWS24368.1"/>
    </source>
</evidence>
<keyword evidence="3" id="KW-0812">Transmembrane</keyword>
<dbReference type="GO" id="GO:0045277">
    <property type="term" value="C:respiratory chain complex IV"/>
    <property type="evidence" value="ECO:0007669"/>
    <property type="project" value="InterPro"/>
</dbReference>
<proteinExistence type="inferred from homology"/>
<comment type="pathway">
    <text evidence="10">Energy metabolism; oxidative phosphorylation.</text>
</comment>
<evidence type="ECO:0000256" key="1">
    <source>
        <dbReference type="ARBA" id="ARBA00004434"/>
    </source>
</evidence>
<dbReference type="STRING" id="299467.A0A443S9Y5"/>
<comment type="subcellular location">
    <subcellularLocation>
        <location evidence="1 10">Mitochondrion inner membrane</location>
        <topology evidence="1 10">Single-pass membrane protein</topology>
    </subcellularLocation>
</comment>
<gene>
    <name evidence="11" type="ORF">B4U80_05607</name>
</gene>
<dbReference type="Pfam" id="PF02936">
    <property type="entry name" value="COX4"/>
    <property type="match status" value="1"/>
</dbReference>
<accession>A0A443S9Y5</accession>
<comment type="subunit">
    <text evidence="10">Component of the cytochrome c oxidase (complex IV, CIV), a multisubunit enzyme composed of 14 subunits.</text>
</comment>
<dbReference type="CDD" id="cd00922">
    <property type="entry name" value="Cyt_c_Oxidase_IV"/>
    <property type="match status" value="1"/>
</dbReference>
<dbReference type="VEuPathDB" id="VectorBase:LDEU007672"/>
<protein>
    <recommendedName>
        <fullName evidence="10">Cytochrome c oxidase subunit 4</fullName>
    </recommendedName>
</protein>
<keyword evidence="7" id="KW-0560">Oxidoreductase</keyword>
<dbReference type="FunFam" id="1.10.442.10:FF:000001">
    <property type="entry name" value="Cytochrome c oxidase subunit 4 isoform 1"/>
    <property type="match status" value="1"/>
</dbReference>
<dbReference type="PANTHER" id="PTHR10707">
    <property type="entry name" value="CYTOCHROME C OXIDASE SUBUNIT IV"/>
    <property type="match status" value="1"/>
</dbReference>
<dbReference type="PANTHER" id="PTHR10707:SF10">
    <property type="entry name" value="CYTOCHROME C OXIDASE SUBUNIT 4"/>
    <property type="match status" value="1"/>
</dbReference>
<evidence type="ECO:0000256" key="7">
    <source>
        <dbReference type="ARBA" id="ARBA00023002"/>
    </source>
</evidence>
<evidence type="ECO:0000256" key="10">
    <source>
        <dbReference type="RuleBase" id="RU367145"/>
    </source>
</evidence>
<dbReference type="InterPro" id="IPR004203">
    <property type="entry name" value="Cyt_c_oxidase_su4_fam"/>
</dbReference>
<evidence type="ECO:0000256" key="2">
    <source>
        <dbReference type="ARBA" id="ARBA00008135"/>
    </source>
</evidence>
<keyword evidence="6" id="KW-1133">Transmembrane helix</keyword>
<organism evidence="11 12">
    <name type="scientific">Leptotrombidium deliense</name>
    <dbReference type="NCBI Taxonomy" id="299467"/>
    <lineage>
        <taxon>Eukaryota</taxon>
        <taxon>Metazoa</taxon>
        <taxon>Ecdysozoa</taxon>
        <taxon>Arthropoda</taxon>
        <taxon>Chelicerata</taxon>
        <taxon>Arachnida</taxon>
        <taxon>Acari</taxon>
        <taxon>Acariformes</taxon>
        <taxon>Trombidiformes</taxon>
        <taxon>Prostigmata</taxon>
        <taxon>Anystina</taxon>
        <taxon>Parasitengona</taxon>
        <taxon>Trombiculoidea</taxon>
        <taxon>Trombiculidae</taxon>
        <taxon>Leptotrombidium</taxon>
    </lineage>
</organism>
<evidence type="ECO:0000256" key="5">
    <source>
        <dbReference type="ARBA" id="ARBA00022946"/>
    </source>
</evidence>
<keyword evidence="4 10" id="KW-0999">Mitochondrion inner membrane</keyword>
<evidence type="ECO:0000313" key="12">
    <source>
        <dbReference type="Proteomes" id="UP000288716"/>
    </source>
</evidence>
<keyword evidence="12" id="KW-1185">Reference proteome</keyword>